<dbReference type="EMBL" id="AZGO01000065">
    <property type="protein sequence ID" value="KRM35420.1"/>
    <property type="molecule type" value="Genomic_DNA"/>
</dbReference>
<name>A0A922PTP5_9LACO</name>
<dbReference type="InterPro" id="IPR029032">
    <property type="entry name" value="AhpD-like"/>
</dbReference>
<evidence type="ECO:0000313" key="3">
    <source>
        <dbReference type="Proteomes" id="UP000051085"/>
    </source>
</evidence>
<dbReference type="PANTHER" id="PTHR33930">
    <property type="entry name" value="ALKYL HYDROPEROXIDE REDUCTASE AHPD"/>
    <property type="match status" value="1"/>
</dbReference>
<dbReference type="PANTHER" id="PTHR33930:SF2">
    <property type="entry name" value="BLR3452 PROTEIN"/>
    <property type="match status" value="1"/>
</dbReference>
<comment type="caution">
    <text evidence="2">The sequence shown here is derived from an EMBL/GenBank/DDBJ whole genome shotgun (WGS) entry which is preliminary data.</text>
</comment>
<reference evidence="2 3" key="1">
    <citation type="journal article" date="2015" name="Genome Announc.">
        <title>Expanding the biotechnology potential of lactobacilli through comparative genomics of 213 strains and associated genera.</title>
        <authorList>
            <person name="Sun Z."/>
            <person name="Harris H.M."/>
            <person name="McCann A."/>
            <person name="Guo C."/>
            <person name="Argimon S."/>
            <person name="Zhang W."/>
            <person name="Yang X."/>
            <person name="Jeffery I.B."/>
            <person name="Cooney J.C."/>
            <person name="Kagawa T.F."/>
            <person name="Liu W."/>
            <person name="Song Y."/>
            <person name="Salvetti E."/>
            <person name="Wrobel A."/>
            <person name="Rasinkangas P."/>
            <person name="Parkhill J."/>
            <person name="Rea M.C."/>
            <person name="O'Sullivan O."/>
            <person name="Ritari J."/>
            <person name="Douillard F.P."/>
            <person name="Paul Ross R."/>
            <person name="Yang R."/>
            <person name="Briner A.E."/>
            <person name="Felis G.E."/>
            <person name="de Vos W.M."/>
            <person name="Barrangou R."/>
            <person name="Klaenhammer T.R."/>
            <person name="Caufield P.W."/>
            <person name="Cui Y."/>
            <person name="Zhang H."/>
            <person name="O'Toole P.W."/>
        </authorList>
    </citation>
    <scope>NUCLEOTIDE SEQUENCE [LARGE SCALE GENOMIC DNA]</scope>
    <source>
        <strain evidence="2 3">DSM 8475</strain>
    </source>
</reference>
<dbReference type="InterPro" id="IPR004675">
    <property type="entry name" value="AhpD_core"/>
</dbReference>
<organism evidence="2 3">
    <name type="scientific">Limosilactobacillus pontis DSM 8475</name>
    <dbReference type="NCBI Taxonomy" id="1423794"/>
    <lineage>
        <taxon>Bacteria</taxon>
        <taxon>Bacillati</taxon>
        <taxon>Bacillota</taxon>
        <taxon>Bacilli</taxon>
        <taxon>Lactobacillales</taxon>
        <taxon>Lactobacillaceae</taxon>
        <taxon>Limosilactobacillus</taxon>
    </lineage>
</organism>
<dbReference type="Pfam" id="PF02627">
    <property type="entry name" value="CMD"/>
    <property type="match status" value="1"/>
</dbReference>
<proteinExistence type="predicted"/>
<dbReference type="AlphaFoldDB" id="A0A922PTP5"/>
<dbReference type="Proteomes" id="UP000051085">
    <property type="component" value="Unassembled WGS sequence"/>
</dbReference>
<accession>A0A922PTP5</accession>
<dbReference type="NCBIfam" id="TIGR00778">
    <property type="entry name" value="ahpD_dom"/>
    <property type="match status" value="1"/>
</dbReference>
<feature type="domain" description="Carboxymuconolactone decarboxylase-like" evidence="1">
    <location>
        <begin position="36"/>
        <end position="115"/>
    </location>
</feature>
<evidence type="ECO:0000259" key="1">
    <source>
        <dbReference type="Pfam" id="PF02627"/>
    </source>
</evidence>
<dbReference type="InterPro" id="IPR003779">
    <property type="entry name" value="CMD-like"/>
</dbReference>
<protein>
    <recommendedName>
        <fullName evidence="1">Carboxymuconolactone decarboxylase-like domain-containing protein</fullName>
    </recommendedName>
</protein>
<dbReference type="GO" id="GO:0051920">
    <property type="term" value="F:peroxiredoxin activity"/>
    <property type="evidence" value="ECO:0007669"/>
    <property type="project" value="InterPro"/>
</dbReference>
<sequence length="128" mass="13661">MIIMGYYSDTHRVTHYPDVLAENAANEVTLFKNTGDTAKGFMAMHKDAVADGAIDSKTKELMALAVSIAIRCEGCITSHTDSAIKKGATEQEIIETIKVGMMMSGGPGMIYGSKAIAAAEQFFGKHLA</sequence>
<dbReference type="SUPFAM" id="SSF69118">
    <property type="entry name" value="AhpD-like"/>
    <property type="match status" value="1"/>
</dbReference>
<evidence type="ECO:0000313" key="2">
    <source>
        <dbReference type="EMBL" id="KRM35420.1"/>
    </source>
</evidence>
<dbReference type="Gene3D" id="1.20.1290.10">
    <property type="entry name" value="AhpD-like"/>
    <property type="match status" value="1"/>
</dbReference>
<gene>
    <name evidence="2" type="ORF">FD34_GL000933</name>
</gene>